<keyword evidence="1 4" id="KW-0378">Hydrolase</keyword>
<dbReference type="Proteomes" id="UP000316882">
    <property type="component" value="Unassembled WGS sequence"/>
</dbReference>
<evidence type="ECO:0000256" key="1">
    <source>
        <dbReference type="ARBA" id="ARBA00022801"/>
    </source>
</evidence>
<dbReference type="PANTHER" id="PTHR12304:SF4">
    <property type="entry name" value="URIDINE NUCLEOSIDASE"/>
    <property type="match status" value="1"/>
</dbReference>
<feature type="domain" description="Inosine/uridine-preferring nucleoside hydrolase" evidence="3">
    <location>
        <begin position="10"/>
        <end position="267"/>
    </location>
</feature>
<proteinExistence type="predicted"/>
<dbReference type="InterPro" id="IPR023186">
    <property type="entry name" value="IUNH"/>
</dbReference>
<dbReference type="InterPro" id="IPR001910">
    <property type="entry name" value="Inosine/uridine_hydrolase_dom"/>
</dbReference>
<dbReference type="GO" id="GO:0005829">
    <property type="term" value="C:cytosol"/>
    <property type="evidence" value="ECO:0007669"/>
    <property type="project" value="TreeGrafter"/>
</dbReference>
<gene>
    <name evidence="4" type="primary">rihC</name>
    <name evidence="4" type="ORF">BPA01_03660</name>
</gene>
<dbReference type="EMBL" id="BJMH01000001">
    <property type="protein sequence ID" value="GEB30786.1"/>
    <property type="molecule type" value="Genomic_DNA"/>
</dbReference>
<evidence type="ECO:0000313" key="5">
    <source>
        <dbReference type="Proteomes" id="UP000316882"/>
    </source>
</evidence>
<comment type="caution">
    <text evidence="4">The sequence shown here is derived from an EMBL/GenBank/DDBJ whole genome shotgun (WGS) entry which is preliminary data.</text>
</comment>
<dbReference type="Pfam" id="PF01156">
    <property type="entry name" value="IU_nuc_hydro"/>
    <property type="match status" value="1"/>
</dbReference>
<dbReference type="AlphaFoldDB" id="A0A4Y3PFX2"/>
<accession>A0A4Y3PFX2</accession>
<evidence type="ECO:0000313" key="4">
    <source>
        <dbReference type="EMBL" id="GEB30786.1"/>
    </source>
</evidence>
<reference evidence="4 5" key="1">
    <citation type="submission" date="2019-06" db="EMBL/GenBank/DDBJ databases">
        <title>Whole genome shotgun sequence of Brevibacillus parabrevis NBRC 12334.</title>
        <authorList>
            <person name="Hosoyama A."/>
            <person name="Uohara A."/>
            <person name="Ohji S."/>
            <person name="Ichikawa N."/>
        </authorList>
    </citation>
    <scope>NUCLEOTIDE SEQUENCE [LARGE SCALE GENOMIC DNA]</scope>
    <source>
        <strain evidence="4 5">NBRC 12334</strain>
    </source>
</reference>
<dbReference type="GO" id="GO:0008477">
    <property type="term" value="F:purine nucleosidase activity"/>
    <property type="evidence" value="ECO:0007669"/>
    <property type="project" value="TreeGrafter"/>
</dbReference>
<evidence type="ECO:0000259" key="3">
    <source>
        <dbReference type="Pfam" id="PF01156"/>
    </source>
</evidence>
<keyword evidence="2" id="KW-0326">Glycosidase</keyword>
<protein>
    <submittedName>
        <fullName evidence="4">Non-specific ribonucleoside hydrolase RihC</fullName>
    </submittedName>
</protein>
<sequence length="282" mass="29802">MASKQRLLIDFSGDSDQAIGLLYALQSPKVQVSGIIVSDAEPDRGIQLARRLVDQVRPGEEIPVMAGTQQPLFRGEADRAADSVMTSEAVTFLTELVPDPDNPLTLVTLGRLTTVAKAIARKPEWLQVVQRIVVRGGAIRVPGDVTAIAEANLHADPEAAAFVLAAKGPLLFVPLDATESLGLTDEQAALLAKTVRGTTATGKAGTVKSVLGAMIAAVAPEQIETERLKLSIDCHSLLSRGALIADLRAKPSAGTDADVCMAIQSEAIETWVRQLTEGEDRA</sequence>
<dbReference type="GO" id="GO:0006152">
    <property type="term" value="P:purine nucleoside catabolic process"/>
    <property type="evidence" value="ECO:0007669"/>
    <property type="project" value="TreeGrafter"/>
</dbReference>
<dbReference type="SUPFAM" id="SSF53590">
    <property type="entry name" value="Nucleoside hydrolase"/>
    <property type="match status" value="1"/>
</dbReference>
<dbReference type="InterPro" id="IPR036452">
    <property type="entry name" value="Ribo_hydro-like"/>
</dbReference>
<keyword evidence="5" id="KW-1185">Reference proteome</keyword>
<dbReference type="PANTHER" id="PTHR12304">
    <property type="entry name" value="INOSINE-URIDINE PREFERRING NUCLEOSIDE HYDROLASE"/>
    <property type="match status" value="1"/>
</dbReference>
<dbReference type="RefSeq" id="WP_122963046.1">
    <property type="nucleotide sequence ID" value="NZ_BJMH01000001.1"/>
</dbReference>
<organism evidence="4 5">
    <name type="scientific">Brevibacillus parabrevis</name>
    <dbReference type="NCBI Taxonomy" id="54914"/>
    <lineage>
        <taxon>Bacteria</taxon>
        <taxon>Bacillati</taxon>
        <taxon>Bacillota</taxon>
        <taxon>Bacilli</taxon>
        <taxon>Bacillales</taxon>
        <taxon>Paenibacillaceae</taxon>
        <taxon>Brevibacillus</taxon>
    </lineage>
</organism>
<name>A0A4Y3PFX2_BREPA</name>
<dbReference type="Gene3D" id="3.90.245.10">
    <property type="entry name" value="Ribonucleoside hydrolase-like"/>
    <property type="match status" value="1"/>
</dbReference>
<dbReference type="STRING" id="54914.AV540_13250"/>
<evidence type="ECO:0000256" key="2">
    <source>
        <dbReference type="ARBA" id="ARBA00023295"/>
    </source>
</evidence>